<gene>
    <name evidence="1" type="ORF">LPLAT_LOCUS10938</name>
</gene>
<dbReference type="EMBL" id="OZ034829">
    <property type="protein sequence ID" value="CAL1685450.1"/>
    <property type="molecule type" value="Genomic_DNA"/>
</dbReference>
<reference evidence="1" key="1">
    <citation type="submission" date="2024-04" db="EMBL/GenBank/DDBJ databases">
        <authorList>
            <consortium name="Molecular Ecology Group"/>
        </authorList>
    </citation>
    <scope>NUCLEOTIDE SEQUENCE</scope>
</reference>
<dbReference type="AlphaFoldDB" id="A0AAV2P1B1"/>
<sequence length="80" mass="8660">MAEGVGFSAAENALQERMVSSVFTYVPSPVVDVAAQRRFYISCSNGKVERANTVGEASRQPPKLAECRSIAYVCGTHPHE</sequence>
<evidence type="ECO:0000313" key="2">
    <source>
        <dbReference type="Proteomes" id="UP001497644"/>
    </source>
</evidence>
<keyword evidence="2" id="KW-1185">Reference proteome</keyword>
<evidence type="ECO:0000313" key="1">
    <source>
        <dbReference type="EMBL" id="CAL1685450.1"/>
    </source>
</evidence>
<name>A0AAV2P1B1_9HYME</name>
<accession>A0AAV2P1B1</accession>
<organism evidence="1 2">
    <name type="scientific">Lasius platythorax</name>
    <dbReference type="NCBI Taxonomy" id="488582"/>
    <lineage>
        <taxon>Eukaryota</taxon>
        <taxon>Metazoa</taxon>
        <taxon>Ecdysozoa</taxon>
        <taxon>Arthropoda</taxon>
        <taxon>Hexapoda</taxon>
        <taxon>Insecta</taxon>
        <taxon>Pterygota</taxon>
        <taxon>Neoptera</taxon>
        <taxon>Endopterygota</taxon>
        <taxon>Hymenoptera</taxon>
        <taxon>Apocrita</taxon>
        <taxon>Aculeata</taxon>
        <taxon>Formicoidea</taxon>
        <taxon>Formicidae</taxon>
        <taxon>Formicinae</taxon>
        <taxon>Lasius</taxon>
        <taxon>Lasius</taxon>
    </lineage>
</organism>
<proteinExistence type="predicted"/>
<dbReference type="Proteomes" id="UP001497644">
    <property type="component" value="Chromosome 6"/>
</dbReference>
<protein>
    <submittedName>
        <fullName evidence="1">Uncharacterized protein</fullName>
    </submittedName>
</protein>